<dbReference type="Proteomes" id="UP000001508">
    <property type="component" value="Chromosome"/>
</dbReference>
<feature type="compositionally biased region" description="Basic and acidic residues" evidence="3">
    <location>
        <begin position="257"/>
        <end position="272"/>
    </location>
</feature>
<feature type="region of interest" description="Disordered" evidence="3">
    <location>
        <begin position="469"/>
        <end position="499"/>
    </location>
</feature>
<organism evidence="5 6">
    <name type="scientific">Desulfurivibrio alkaliphilus (strain DSM 19089 / UNIQEM U267 / AHT2)</name>
    <dbReference type="NCBI Taxonomy" id="589865"/>
    <lineage>
        <taxon>Bacteria</taxon>
        <taxon>Pseudomonadati</taxon>
        <taxon>Thermodesulfobacteriota</taxon>
        <taxon>Desulfobulbia</taxon>
        <taxon>Desulfobulbales</taxon>
        <taxon>Desulfobulbaceae</taxon>
        <taxon>Desulfurivibrio</taxon>
    </lineage>
</organism>
<evidence type="ECO:0000256" key="3">
    <source>
        <dbReference type="SAM" id="MobiDB-lite"/>
    </source>
</evidence>
<dbReference type="Gene3D" id="2.120.10.30">
    <property type="entry name" value="TolB, C-terminal domain"/>
    <property type="match status" value="2"/>
</dbReference>
<dbReference type="EMBL" id="CP001940">
    <property type="protein sequence ID" value="ADH85097.1"/>
    <property type="molecule type" value="Genomic_DNA"/>
</dbReference>
<dbReference type="GO" id="GO:0043161">
    <property type="term" value="P:proteasome-mediated ubiquitin-dependent protein catabolic process"/>
    <property type="evidence" value="ECO:0007669"/>
    <property type="project" value="TreeGrafter"/>
</dbReference>
<dbReference type="PANTHER" id="PTHR24104">
    <property type="entry name" value="E3 UBIQUITIN-PROTEIN LIGASE NHLRC1-RELATED"/>
    <property type="match status" value="1"/>
</dbReference>
<dbReference type="PANTHER" id="PTHR24104:SF25">
    <property type="entry name" value="PROTEIN LIN-41"/>
    <property type="match status" value="1"/>
</dbReference>
<keyword evidence="4" id="KW-0472">Membrane</keyword>
<keyword evidence="1" id="KW-0677">Repeat</keyword>
<dbReference type="STRING" id="589865.DaAHT2_0391"/>
<keyword evidence="4" id="KW-1133">Transmembrane helix</keyword>
<dbReference type="GO" id="GO:0061630">
    <property type="term" value="F:ubiquitin protein ligase activity"/>
    <property type="evidence" value="ECO:0007669"/>
    <property type="project" value="TreeGrafter"/>
</dbReference>
<dbReference type="InterPro" id="IPR011042">
    <property type="entry name" value="6-blade_b-propeller_TolB-like"/>
</dbReference>
<name>D6YZU0_DESAT</name>
<dbReference type="InterPro" id="IPR050952">
    <property type="entry name" value="TRIM-NHL_E3_ligases"/>
</dbReference>
<accession>D6YZU0</accession>
<protein>
    <submittedName>
        <fullName evidence="5">NHL repeat containing protein</fullName>
    </submittedName>
</protein>
<dbReference type="AlphaFoldDB" id="D6YZU0"/>
<reference evidence="6" key="1">
    <citation type="submission" date="2010-02" db="EMBL/GenBank/DDBJ databases">
        <title>Complete sequence of Desulfurivibrio alkaliphilus AHT2.</title>
        <authorList>
            <consortium name="US DOE Joint Genome Institute"/>
            <person name="Pitluck S."/>
            <person name="Chertkov O."/>
            <person name="Detter J.C."/>
            <person name="Han C."/>
            <person name="Tapia R."/>
            <person name="Larimer F."/>
            <person name="Land M."/>
            <person name="Hauser L."/>
            <person name="Kyrpides N."/>
            <person name="Mikhailova N."/>
            <person name="Sorokin D.Y."/>
            <person name="Muyzer G."/>
            <person name="Woyke T."/>
        </authorList>
    </citation>
    <scope>NUCLEOTIDE SEQUENCE [LARGE SCALE GENOMIC DNA]</scope>
    <source>
        <strain evidence="6">DSM 19089 / UNIQEM U267 / AHT2</strain>
    </source>
</reference>
<dbReference type="PROSITE" id="PS51125">
    <property type="entry name" value="NHL"/>
    <property type="match status" value="1"/>
</dbReference>
<dbReference type="CDD" id="cd05819">
    <property type="entry name" value="NHL"/>
    <property type="match status" value="1"/>
</dbReference>
<evidence type="ECO:0000256" key="4">
    <source>
        <dbReference type="SAM" id="Phobius"/>
    </source>
</evidence>
<dbReference type="eggNOG" id="COG3391">
    <property type="taxonomic scope" value="Bacteria"/>
</dbReference>
<dbReference type="GO" id="GO:0008270">
    <property type="term" value="F:zinc ion binding"/>
    <property type="evidence" value="ECO:0007669"/>
    <property type="project" value="UniProtKB-KW"/>
</dbReference>
<dbReference type="HOGENOM" id="CLU_545983_0_0_7"/>
<gene>
    <name evidence="5" type="ordered locus">DaAHT2_0391</name>
</gene>
<dbReference type="SUPFAM" id="SSF101908">
    <property type="entry name" value="Putative isomerase YbhE"/>
    <property type="match status" value="1"/>
</dbReference>
<feature type="region of interest" description="Disordered" evidence="3">
    <location>
        <begin position="246"/>
        <end position="272"/>
    </location>
</feature>
<feature type="repeat" description="NHL" evidence="2">
    <location>
        <begin position="351"/>
        <end position="392"/>
    </location>
</feature>
<sequence length="499" mass="55055">MSAMMGLPQNSKPAPDNREAAAGHCSTAGKITFRRLFQAALLLPIVLVLLAVAGVPAAPASQPRGIDSITTITADQDGANLRHPSSLFYDHHAQELYLINGGAGRVVVYGADFFPVATIGPGRGVDAPRGVFVTPDGMVYIVQSNSRQNPYNRITILNGAFFVEREIILNEIPEAAEFAPSQVAVSRDGLIYLSGSTKRGVLVLDNEGNFLRRLEPMDMISDQEAIAAAAAKREESDQWPASVVPIAPPATEIDDLDQPRSRRPEEAAQREKEFARLTEELETARDIWADIPEEFRPRTEEEREEARVRRGLGPPRINRVVIDREGNLFLVSAETGRIYVYSPEETFLYAFGEKGGTPGKMSQPRGVAVDERRNLIFVNDYMRHTILAYDFNGRFRFEAGGYGNAPGWFNFPADIAITRQNQFVIADLFNRRVQVLEIRDRQSTADQQEKTEPPAAAIVITDEQNLLTDTPARPAFAGDESKQEATNGGQGESSDEKLQ</sequence>
<feature type="transmembrane region" description="Helical" evidence="4">
    <location>
        <begin position="36"/>
        <end position="58"/>
    </location>
</feature>
<dbReference type="RefSeq" id="WP_013162628.1">
    <property type="nucleotide sequence ID" value="NC_014216.1"/>
</dbReference>
<evidence type="ECO:0000313" key="5">
    <source>
        <dbReference type="EMBL" id="ADH85097.1"/>
    </source>
</evidence>
<evidence type="ECO:0000256" key="2">
    <source>
        <dbReference type="PROSITE-ProRule" id="PRU00504"/>
    </source>
</evidence>
<keyword evidence="4" id="KW-0812">Transmembrane</keyword>
<feature type="region of interest" description="Disordered" evidence="3">
    <location>
        <begin position="1"/>
        <end position="21"/>
    </location>
</feature>
<dbReference type="OrthoDB" id="5480974at2"/>
<dbReference type="KEGG" id="dak:DaAHT2_0391"/>
<keyword evidence="6" id="KW-1185">Reference proteome</keyword>
<proteinExistence type="predicted"/>
<evidence type="ECO:0000256" key="1">
    <source>
        <dbReference type="ARBA" id="ARBA00022737"/>
    </source>
</evidence>
<dbReference type="InParanoid" id="D6YZU0"/>
<dbReference type="InterPro" id="IPR001258">
    <property type="entry name" value="NHL_repeat"/>
</dbReference>
<dbReference type="GO" id="GO:0000209">
    <property type="term" value="P:protein polyubiquitination"/>
    <property type="evidence" value="ECO:0007669"/>
    <property type="project" value="TreeGrafter"/>
</dbReference>
<evidence type="ECO:0000313" key="6">
    <source>
        <dbReference type="Proteomes" id="UP000001508"/>
    </source>
</evidence>